<gene>
    <name evidence="1" type="ORF">DOS84_18685</name>
</gene>
<protein>
    <submittedName>
        <fullName evidence="1">Uncharacterized protein</fullName>
    </submittedName>
</protein>
<dbReference type="AlphaFoldDB" id="A0A2W7U3M2"/>
<reference evidence="1 2" key="1">
    <citation type="submission" date="2018-06" db="EMBL/GenBank/DDBJ databases">
        <title>Flavobacterium sp IMCC34762, genome.</title>
        <authorList>
            <person name="Joung Y."/>
            <person name="Cho J."/>
            <person name="Song J."/>
        </authorList>
    </citation>
    <scope>NUCLEOTIDE SEQUENCE [LARGE SCALE GENOMIC DNA]</scope>
    <source>
        <strain evidence="1 2">IMCC34762</strain>
    </source>
</reference>
<evidence type="ECO:0000313" key="1">
    <source>
        <dbReference type="EMBL" id="PZX91849.1"/>
    </source>
</evidence>
<dbReference type="Proteomes" id="UP000249177">
    <property type="component" value="Unassembled WGS sequence"/>
</dbReference>
<keyword evidence="2" id="KW-1185">Reference proteome</keyword>
<name>A0A2W7U3M2_9FLAO</name>
<comment type="caution">
    <text evidence="1">The sequence shown here is derived from an EMBL/GenBank/DDBJ whole genome shotgun (WGS) entry which is preliminary data.</text>
</comment>
<dbReference type="RefSeq" id="WP_124020668.1">
    <property type="nucleotide sequence ID" value="NZ_QKXH01000017.1"/>
</dbReference>
<evidence type="ECO:0000313" key="2">
    <source>
        <dbReference type="Proteomes" id="UP000249177"/>
    </source>
</evidence>
<sequence length="82" mass="9481">MEDLTDTEFSEFQKLLINALQQQKEILTVPDLIKVLNILRRADPSELVFIILQINNGQISPLLKIKAYICLVKKRINVFKSL</sequence>
<organism evidence="1 2">
    <name type="scientific">Flavobacterium aquariorum</name>
    <dbReference type="NCBI Taxonomy" id="2217670"/>
    <lineage>
        <taxon>Bacteria</taxon>
        <taxon>Pseudomonadati</taxon>
        <taxon>Bacteroidota</taxon>
        <taxon>Flavobacteriia</taxon>
        <taxon>Flavobacteriales</taxon>
        <taxon>Flavobacteriaceae</taxon>
        <taxon>Flavobacterium</taxon>
    </lineage>
</organism>
<proteinExistence type="predicted"/>
<accession>A0A2W7U3M2</accession>
<dbReference type="EMBL" id="QKXH01000017">
    <property type="protein sequence ID" value="PZX91849.1"/>
    <property type="molecule type" value="Genomic_DNA"/>
</dbReference>